<accession>A0A8H2Y5R8</accession>
<dbReference type="SUPFAM" id="SSF50182">
    <property type="entry name" value="Sm-like ribonucleoproteins"/>
    <property type="match status" value="1"/>
</dbReference>
<dbReference type="PANTHER" id="PTHR10701">
    <property type="entry name" value="SMALL NUCLEAR RIBONUCLEOPROTEIN-ASSOCIATED PROTEIN B AND N"/>
    <property type="match status" value="1"/>
</dbReference>
<proteinExistence type="predicted"/>
<dbReference type="InterPro" id="IPR050914">
    <property type="entry name" value="snRNP_SmB/NAA38-like"/>
</dbReference>
<comment type="caution">
    <text evidence="2">The sequence shown here is derived from an EMBL/GenBank/DDBJ whole genome shotgun (WGS) entry which is preliminary data.</text>
</comment>
<sequence>MDATKHVSDRVQELNSLLAKTLRIAIKDGRSFVGTFACIDREKNIVLASTTWTVYDGRNKACVRQSAGAQLASSQDVKDCDKRREEFRTFACIDREKNIVLASTDEYPPPHSPDGPRFVGLIMVPWQYVVSVELEVVLGQDSDQYT</sequence>
<dbReference type="Proteomes" id="UP000663861">
    <property type="component" value="Unassembled WGS sequence"/>
</dbReference>
<dbReference type="InterPro" id="IPR001163">
    <property type="entry name" value="Sm_dom_euk/arc"/>
</dbReference>
<evidence type="ECO:0000259" key="1">
    <source>
        <dbReference type="Pfam" id="PF01423"/>
    </source>
</evidence>
<evidence type="ECO:0000313" key="3">
    <source>
        <dbReference type="Proteomes" id="UP000663861"/>
    </source>
</evidence>
<evidence type="ECO:0000313" key="2">
    <source>
        <dbReference type="EMBL" id="CAE6440087.1"/>
    </source>
</evidence>
<protein>
    <recommendedName>
        <fullName evidence="1">Sm domain-containing protein</fullName>
    </recommendedName>
</protein>
<name>A0A8H2Y5R8_9AGAM</name>
<reference evidence="2" key="1">
    <citation type="submission" date="2021-01" db="EMBL/GenBank/DDBJ databases">
        <authorList>
            <person name="Kaushik A."/>
        </authorList>
    </citation>
    <scope>NUCLEOTIDE SEQUENCE</scope>
    <source>
        <strain evidence="2">AG4-RS23</strain>
    </source>
</reference>
<dbReference type="CDD" id="cd06168">
    <property type="entry name" value="LSMD1"/>
    <property type="match status" value="1"/>
</dbReference>
<organism evidence="2 3">
    <name type="scientific">Rhizoctonia solani</name>
    <dbReference type="NCBI Taxonomy" id="456999"/>
    <lineage>
        <taxon>Eukaryota</taxon>
        <taxon>Fungi</taxon>
        <taxon>Dikarya</taxon>
        <taxon>Basidiomycota</taxon>
        <taxon>Agaricomycotina</taxon>
        <taxon>Agaricomycetes</taxon>
        <taxon>Cantharellales</taxon>
        <taxon>Ceratobasidiaceae</taxon>
        <taxon>Rhizoctonia</taxon>
    </lineage>
</organism>
<feature type="domain" description="Sm" evidence="1">
    <location>
        <begin position="13"/>
        <end position="58"/>
    </location>
</feature>
<dbReference type="GO" id="GO:0031417">
    <property type="term" value="C:NatC complex"/>
    <property type="evidence" value="ECO:0007669"/>
    <property type="project" value="InterPro"/>
</dbReference>
<gene>
    <name evidence="2" type="ORF">RDB_LOCUS39138</name>
</gene>
<dbReference type="InterPro" id="IPR034110">
    <property type="entry name" value="LSMD1_Sm"/>
</dbReference>
<dbReference type="Pfam" id="PF01423">
    <property type="entry name" value="LSM"/>
    <property type="match status" value="1"/>
</dbReference>
<dbReference type="Gene3D" id="2.30.30.100">
    <property type="match status" value="2"/>
</dbReference>
<dbReference type="InterPro" id="IPR010920">
    <property type="entry name" value="LSM_dom_sf"/>
</dbReference>
<dbReference type="EMBL" id="CAJMWY010000586">
    <property type="protein sequence ID" value="CAE6440087.1"/>
    <property type="molecule type" value="Genomic_DNA"/>
</dbReference>
<dbReference type="AlphaFoldDB" id="A0A8H2Y5R8"/>
<dbReference type="PANTHER" id="PTHR10701:SF5">
    <property type="entry name" value="N-ALPHA-ACETYLTRANSFERASE 38, NATC AUXILIARY SUBUNIT"/>
    <property type="match status" value="1"/>
</dbReference>